<keyword evidence="2" id="KW-1185">Reference proteome</keyword>
<name>A0A2K8SII6_9NOSO</name>
<evidence type="ECO:0000313" key="1">
    <source>
        <dbReference type="EMBL" id="AUB35237.1"/>
    </source>
</evidence>
<protein>
    <submittedName>
        <fullName evidence="1">Uncharacterized protein</fullName>
    </submittedName>
</protein>
<reference evidence="1 2" key="1">
    <citation type="submission" date="2017-11" db="EMBL/GenBank/DDBJ databases">
        <title>Complete genome of a free-living desiccation-tolerant cyanobacterium and its photosynthetic adaptation to extreme terrestrial habitat.</title>
        <authorList>
            <person name="Shang J."/>
        </authorList>
    </citation>
    <scope>NUCLEOTIDE SEQUENCE [LARGE SCALE GENOMIC DNA]</scope>
    <source>
        <strain evidence="1 2">CCNUN1</strain>
    </source>
</reference>
<sequence length="76" mass="8410">MRTIPFPFALSPLPLSSPACVRSKCEINSRANDFVGFGNLVQMCGLTTRVLHLQTAVFQPEVSGFAIFRFDLEFAT</sequence>
<accession>A0A2K8SII6</accession>
<dbReference type="AlphaFoldDB" id="A0A2K8SII6"/>
<gene>
    <name evidence="1" type="ORF">COO91_01111</name>
</gene>
<dbReference type="EMBL" id="CP024785">
    <property type="protein sequence ID" value="AUB35237.1"/>
    <property type="molecule type" value="Genomic_DNA"/>
</dbReference>
<proteinExistence type="predicted"/>
<dbReference type="Proteomes" id="UP000232003">
    <property type="component" value="Chromosome"/>
</dbReference>
<organism evidence="1 2">
    <name type="scientific">Nostoc flagelliforme CCNUN1</name>
    <dbReference type="NCBI Taxonomy" id="2038116"/>
    <lineage>
        <taxon>Bacteria</taxon>
        <taxon>Bacillati</taxon>
        <taxon>Cyanobacteriota</taxon>
        <taxon>Cyanophyceae</taxon>
        <taxon>Nostocales</taxon>
        <taxon>Nostocaceae</taxon>
        <taxon>Nostoc</taxon>
    </lineage>
</organism>
<evidence type="ECO:0000313" key="2">
    <source>
        <dbReference type="Proteomes" id="UP000232003"/>
    </source>
</evidence>
<dbReference type="KEGG" id="nfl:COO91_01111"/>